<evidence type="ECO:0000259" key="9">
    <source>
        <dbReference type="Pfam" id="PF13098"/>
    </source>
</evidence>
<keyword evidence="4" id="KW-0574">Periplasm</keyword>
<evidence type="ECO:0000256" key="7">
    <source>
        <dbReference type="SAM" id="SignalP"/>
    </source>
</evidence>
<comment type="similarity">
    <text evidence="2">Belongs to the thioredoxin family. DsbC subfamily.</text>
</comment>
<dbReference type="GO" id="GO:0042597">
    <property type="term" value="C:periplasmic space"/>
    <property type="evidence" value="ECO:0007669"/>
    <property type="project" value="UniProtKB-SubCell"/>
</dbReference>
<dbReference type="InterPro" id="IPR012336">
    <property type="entry name" value="Thioredoxin-like_fold"/>
</dbReference>
<gene>
    <name evidence="10" type="ORF">ENJ96_09820</name>
</gene>
<dbReference type="CDD" id="cd03020">
    <property type="entry name" value="DsbA_DsbC_DsbG"/>
    <property type="match status" value="1"/>
</dbReference>
<dbReference type="Gene3D" id="3.10.450.70">
    <property type="entry name" value="Disulphide bond isomerase, DsbC/G, N-terminal"/>
    <property type="match status" value="1"/>
</dbReference>
<dbReference type="PANTHER" id="PTHR35272">
    <property type="entry name" value="THIOL:DISULFIDE INTERCHANGE PROTEIN DSBC-RELATED"/>
    <property type="match status" value="1"/>
</dbReference>
<sequence length="239" mass="26282">TLICLLAFVFWSFPGWAQKDCPDPQTLKNALRGLFTNHKFEIASVSKAPVAGLCEVIIQTGGSKKLTYVDSSGRYLVVGRIIDIKARKDLTQQRVIDLNRLNPAKLKELEKLVAFSAGKGPEVFLVTDPDCPHCKRAEKILLSLVREGKIKVKVILFPLEALHPQAKAKAVAIICDGKGLEALIEGYQGRQCARGKEKVEQALALLPKLGIRATPTYIFPDGRVISGVLDAQKLLQMVR</sequence>
<dbReference type="SUPFAM" id="SSF54423">
    <property type="entry name" value="DsbC/DsbG N-terminal domain-like"/>
    <property type="match status" value="1"/>
</dbReference>
<comment type="caution">
    <text evidence="10">The sequence shown here is derived from an EMBL/GenBank/DDBJ whole genome shotgun (WGS) entry which is preliminary data.</text>
</comment>
<feature type="domain" description="Disulphide bond isomerase DsbC/G N-terminal" evidence="8">
    <location>
        <begin position="20"/>
        <end position="92"/>
    </location>
</feature>
<evidence type="ECO:0000256" key="3">
    <source>
        <dbReference type="ARBA" id="ARBA00022729"/>
    </source>
</evidence>
<proteinExistence type="inferred from homology"/>
<feature type="domain" description="Thioredoxin-like fold" evidence="9">
    <location>
        <begin position="121"/>
        <end position="237"/>
    </location>
</feature>
<dbReference type="InterPro" id="IPR051470">
    <property type="entry name" value="Thiol:disulfide_interchange"/>
</dbReference>
<dbReference type="AlphaFoldDB" id="A0A7V5U3I1"/>
<evidence type="ECO:0000256" key="2">
    <source>
        <dbReference type="ARBA" id="ARBA00009813"/>
    </source>
</evidence>
<evidence type="ECO:0000256" key="5">
    <source>
        <dbReference type="ARBA" id="ARBA00023157"/>
    </source>
</evidence>
<feature type="signal peptide" evidence="7">
    <location>
        <begin position="1"/>
        <end position="17"/>
    </location>
</feature>
<name>A0A7V5U3I1_9BACT</name>
<keyword evidence="3 7" id="KW-0732">Signal</keyword>
<keyword evidence="5" id="KW-1015">Disulfide bond</keyword>
<feature type="non-terminal residue" evidence="10">
    <location>
        <position position="1"/>
    </location>
</feature>
<reference evidence="10" key="1">
    <citation type="journal article" date="2020" name="mSystems">
        <title>Genome- and Community-Level Interaction Insights into Carbon Utilization and Element Cycling Functions of Hydrothermarchaeota in Hydrothermal Sediment.</title>
        <authorList>
            <person name="Zhou Z."/>
            <person name="Liu Y."/>
            <person name="Xu W."/>
            <person name="Pan J."/>
            <person name="Luo Z.H."/>
            <person name="Li M."/>
        </authorList>
    </citation>
    <scope>NUCLEOTIDE SEQUENCE [LARGE SCALE GENOMIC DNA]</scope>
    <source>
        <strain evidence="10">HyVt-533</strain>
    </source>
</reference>
<dbReference type="InterPro" id="IPR009094">
    <property type="entry name" value="DiS-bond_isomerase_DsbC/G_N_sf"/>
</dbReference>
<dbReference type="PANTHER" id="PTHR35272:SF3">
    <property type="entry name" value="THIOL:DISULFIDE INTERCHANGE PROTEIN DSBC"/>
    <property type="match status" value="1"/>
</dbReference>
<evidence type="ECO:0000256" key="4">
    <source>
        <dbReference type="ARBA" id="ARBA00022764"/>
    </source>
</evidence>
<dbReference type="Pfam" id="PF10411">
    <property type="entry name" value="DsbC_N"/>
    <property type="match status" value="1"/>
</dbReference>
<evidence type="ECO:0000259" key="8">
    <source>
        <dbReference type="Pfam" id="PF10411"/>
    </source>
</evidence>
<accession>A0A7V5U3I1</accession>
<dbReference type="EMBL" id="DROK01000288">
    <property type="protein sequence ID" value="HHI98126.1"/>
    <property type="molecule type" value="Genomic_DNA"/>
</dbReference>
<dbReference type="SUPFAM" id="SSF52833">
    <property type="entry name" value="Thioredoxin-like"/>
    <property type="match status" value="1"/>
</dbReference>
<dbReference type="InterPro" id="IPR018950">
    <property type="entry name" value="DiS-bond_isomerase_DsbC/G_N"/>
</dbReference>
<organism evidence="10">
    <name type="scientific">Thermodesulfatator atlanticus</name>
    <dbReference type="NCBI Taxonomy" id="501497"/>
    <lineage>
        <taxon>Bacteria</taxon>
        <taxon>Pseudomonadati</taxon>
        <taxon>Thermodesulfobacteriota</taxon>
        <taxon>Thermodesulfobacteria</taxon>
        <taxon>Thermodesulfobacteriales</taxon>
        <taxon>Thermodesulfatatoraceae</taxon>
        <taxon>Thermodesulfatator</taxon>
    </lineage>
</organism>
<dbReference type="Proteomes" id="UP000886101">
    <property type="component" value="Unassembled WGS sequence"/>
</dbReference>
<evidence type="ECO:0000313" key="10">
    <source>
        <dbReference type="EMBL" id="HHI98126.1"/>
    </source>
</evidence>
<dbReference type="InterPro" id="IPR036249">
    <property type="entry name" value="Thioredoxin-like_sf"/>
</dbReference>
<keyword evidence="6" id="KW-0676">Redox-active center</keyword>
<dbReference type="InterPro" id="IPR033954">
    <property type="entry name" value="DiS-bond_Isoase_DsbC/G"/>
</dbReference>
<dbReference type="Gene3D" id="3.40.30.10">
    <property type="entry name" value="Glutaredoxin"/>
    <property type="match status" value="1"/>
</dbReference>
<protein>
    <submittedName>
        <fullName evidence="10">DsbC family protein</fullName>
    </submittedName>
</protein>
<evidence type="ECO:0000256" key="6">
    <source>
        <dbReference type="ARBA" id="ARBA00023284"/>
    </source>
</evidence>
<dbReference type="Pfam" id="PF13098">
    <property type="entry name" value="Thioredoxin_2"/>
    <property type="match status" value="1"/>
</dbReference>
<evidence type="ECO:0000256" key="1">
    <source>
        <dbReference type="ARBA" id="ARBA00004418"/>
    </source>
</evidence>
<feature type="chain" id="PRO_5031149645" evidence="7">
    <location>
        <begin position="18"/>
        <end position="239"/>
    </location>
</feature>
<comment type="subcellular location">
    <subcellularLocation>
        <location evidence="1">Periplasm</location>
    </subcellularLocation>
</comment>